<evidence type="ECO:0000313" key="14">
    <source>
        <dbReference type="Proteomes" id="UP001055439"/>
    </source>
</evidence>
<feature type="region of interest" description="Disordered" evidence="11">
    <location>
        <begin position="528"/>
        <end position="551"/>
    </location>
</feature>
<keyword evidence="14" id="KW-1185">Reference proteome</keyword>
<keyword evidence="10" id="KW-0175">Coiled coil</keyword>
<dbReference type="SUPFAM" id="SSF52540">
    <property type="entry name" value="P-loop containing nucleoside triphosphate hydrolases"/>
    <property type="match status" value="1"/>
</dbReference>
<dbReference type="FunFam" id="1.10.10.60:FF:000144">
    <property type="entry name" value="homeobox-leucine zipper protein ATHB-6-like"/>
    <property type="match status" value="1"/>
</dbReference>
<dbReference type="InterPro" id="IPR003106">
    <property type="entry name" value="Leu_zip_homeo"/>
</dbReference>
<dbReference type="Gene3D" id="3.40.50.300">
    <property type="entry name" value="P-loop containing nucleotide triphosphate hydrolases"/>
    <property type="match status" value="1"/>
</dbReference>
<evidence type="ECO:0000256" key="9">
    <source>
        <dbReference type="RuleBase" id="RU000682"/>
    </source>
</evidence>
<dbReference type="GO" id="GO:0032204">
    <property type="term" value="P:regulation of telomere maintenance"/>
    <property type="evidence" value="ECO:0007669"/>
    <property type="project" value="TreeGrafter"/>
</dbReference>
<evidence type="ECO:0000256" key="5">
    <source>
        <dbReference type="ARBA" id="ARBA00023163"/>
    </source>
</evidence>
<evidence type="ECO:0000256" key="3">
    <source>
        <dbReference type="ARBA" id="ARBA00023125"/>
    </source>
</evidence>
<evidence type="ECO:0000256" key="4">
    <source>
        <dbReference type="ARBA" id="ARBA00023155"/>
    </source>
</evidence>
<evidence type="ECO:0000256" key="8">
    <source>
        <dbReference type="PROSITE-ProRule" id="PRU00108"/>
    </source>
</evidence>
<gene>
    <name evidence="13" type="ORF">MUK42_11197</name>
</gene>
<feature type="domain" description="Homeobox" evidence="12">
    <location>
        <begin position="1128"/>
        <end position="1188"/>
    </location>
</feature>
<feature type="compositionally biased region" description="Basic and acidic residues" evidence="11">
    <location>
        <begin position="814"/>
        <end position="847"/>
    </location>
</feature>
<dbReference type="Proteomes" id="UP001055439">
    <property type="component" value="Chromosome 7"/>
</dbReference>
<keyword evidence="5" id="KW-0804">Transcription</keyword>
<evidence type="ECO:0000259" key="12">
    <source>
        <dbReference type="PROSITE" id="PS50071"/>
    </source>
</evidence>
<keyword evidence="4 8" id="KW-0371">Homeobox</keyword>
<protein>
    <submittedName>
        <fullName evidence="13">Nuclear protein</fullName>
    </submittedName>
</protein>
<feature type="region of interest" description="Disordered" evidence="11">
    <location>
        <begin position="979"/>
        <end position="1009"/>
    </location>
</feature>
<evidence type="ECO:0000256" key="2">
    <source>
        <dbReference type="ARBA" id="ARBA00023015"/>
    </source>
</evidence>
<feature type="region of interest" description="Disordered" evidence="11">
    <location>
        <begin position="125"/>
        <end position="145"/>
    </location>
</feature>
<keyword evidence="2" id="KW-0805">Transcription regulation</keyword>
<dbReference type="InterPro" id="IPR027417">
    <property type="entry name" value="P-loop_NTPase"/>
</dbReference>
<feature type="region of interest" description="Disordered" evidence="11">
    <location>
        <begin position="805"/>
        <end position="862"/>
    </location>
</feature>
<dbReference type="InterPro" id="IPR009057">
    <property type="entry name" value="Homeodomain-like_sf"/>
</dbReference>
<accession>A0A9E7GQH1</accession>
<name>A0A9E7GQH1_9LILI</name>
<organism evidence="13 14">
    <name type="scientific">Musa troglodytarum</name>
    <name type="common">fe'i banana</name>
    <dbReference type="NCBI Taxonomy" id="320322"/>
    <lineage>
        <taxon>Eukaryota</taxon>
        <taxon>Viridiplantae</taxon>
        <taxon>Streptophyta</taxon>
        <taxon>Embryophyta</taxon>
        <taxon>Tracheophyta</taxon>
        <taxon>Spermatophyta</taxon>
        <taxon>Magnoliopsida</taxon>
        <taxon>Liliopsida</taxon>
        <taxon>Zingiberales</taxon>
        <taxon>Musaceae</taxon>
        <taxon>Musa</taxon>
    </lineage>
</organism>
<feature type="DNA-binding region" description="Homeobox" evidence="8">
    <location>
        <begin position="1130"/>
        <end position="1189"/>
    </location>
</feature>
<dbReference type="GO" id="GO:0000981">
    <property type="term" value="F:DNA-binding transcription factor activity, RNA polymerase II-specific"/>
    <property type="evidence" value="ECO:0007669"/>
    <property type="project" value="InterPro"/>
</dbReference>
<dbReference type="GO" id="GO:0045893">
    <property type="term" value="P:positive regulation of DNA-templated transcription"/>
    <property type="evidence" value="ECO:0007669"/>
    <property type="project" value="UniProtKB-ARBA"/>
</dbReference>
<comment type="similarity">
    <text evidence="7">Belongs to the HD-ZIP homeobox family. Class I subfamily.</text>
</comment>
<dbReference type="Pfam" id="PF02183">
    <property type="entry name" value="HALZ"/>
    <property type="match status" value="1"/>
</dbReference>
<dbReference type="InterPro" id="IPR001356">
    <property type="entry name" value="HD"/>
</dbReference>
<feature type="coiled-coil region" evidence="10">
    <location>
        <begin position="1201"/>
        <end position="1228"/>
    </location>
</feature>
<dbReference type="GO" id="GO:0005634">
    <property type="term" value="C:nucleus"/>
    <property type="evidence" value="ECO:0007669"/>
    <property type="project" value="UniProtKB-SubCell"/>
</dbReference>
<evidence type="ECO:0000313" key="13">
    <source>
        <dbReference type="EMBL" id="URE19180.1"/>
    </source>
</evidence>
<evidence type="ECO:0000256" key="1">
    <source>
        <dbReference type="ARBA" id="ARBA00004123"/>
    </source>
</evidence>
<dbReference type="PROSITE" id="PS50071">
    <property type="entry name" value="HOMEOBOX_2"/>
    <property type="match status" value="1"/>
</dbReference>
<dbReference type="PANTHER" id="PTHR13413">
    <property type="entry name" value="YLP MOTIF CONTAINING PROTEIN NUCLEAR PROTEIN ZAP"/>
    <property type="match status" value="1"/>
</dbReference>
<evidence type="ECO:0000256" key="7">
    <source>
        <dbReference type="ARBA" id="ARBA00025748"/>
    </source>
</evidence>
<dbReference type="PANTHER" id="PTHR13413:SF0">
    <property type="entry name" value="YLP MOTIF-CONTAINING PROTEIN 1"/>
    <property type="match status" value="1"/>
</dbReference>
<reference evidence="13" key="1">
    <citation type="submission" date="2022-05" db="EMBL/GenBank/DDBJ databases">
        <title>The Musa troglodytarum L. genome provides insights into the mechanism of non-climacteric behaviour and enrichment of carotenoids.</title>
        <authorList>
            <person name="Wang J."/>
        </authorList>
    </citation>
    <scope>NUCLEOTIDE SEQUENCE</scope>
    <source>
        <tissue evidence="13">Leaf</tissue>
    </source>
</reference>
<dbReference type="EMBL" id="CP097509">
    <property type="protein sequence ID" value="URE19180.1"/>
    <property type="molecule type" value="Genomic_DNA"/>
</dbReference>
<feature type="region of interest" description="Disordered" evidence="11">
    <location>
        <begin position="941"/>
        <end position="961"/>
    </location>
</feature>
<dbReference type="PROSITE" id="PS00027">
    <property type="entry name" value="HOMEOBOX_1"/>
    <property type="match status" value="1"/>
</dbReference>
<sequence length="1353" mass="152963">MDESWRFRPAQGHLCPVCSIPHFPFCPIPPPPLTHAFDRYHTPADEFHRFPPGLAPPFPHDLPPWDHREPPPLPYAPEPWGVNRSFERNSFRPVSHPPQRFLQDEFLGGETSYKRMRVEDPLMGTFHPPSSHDRFEFAPGRTSSDNERRLNLIRDHGKPNAVEGPPQSSGEFLPDRFVRDGLLPPDTFVFNGPQNQYRDVVTDHGFDGPRISSVGRSGQILPLESNFGSQNQFLRPTPLEEHRNFPGALSSQGDDQFVSCERLDFERVGPNDSRLGEYRNAHYERKDFGRGPEVGNVHSDISFQRYDSCKDGGSLSSSEYNATHVTDKQPFSVMGHQAIYRTPDYVSRNKLEGYDQHDFQKLHPSKSSPYPLPKQPQYLEQGSHRLAQDTVGNELKSSYPAFGEPIRNIFDLTNQWTEAPESKVPDANDIHRVLKPVNYTLVEQSNAKNHVVQGGLRPLPGMNNSNGMIEEMHSQVHTPGLYPSVSPPRLSAGHREPFLNHIPASSSVPSVPPPTLFPVLASASGTTSLPPNQIFPDPHALPRGSSYAEQPPHPTEIATEDLHPIQRAPLKHYPEAVPNVSANRSFNIKSTIVDVCDLLKQPHRASRPDHIVVILRGLPGSGKSYLAKMLRDLEIENGGNAPRIHAMDDYFMIEVEKKVDDNEGSKSSSSSRVKKQTTKKVVEYCYEPEMEEVYRSSMLKAFKKTLEEGIFTFIIVDDRNLRVADFAQFWAVAKRSGYEVYLLEAPYKDPTGCAARNVHGFTQEGIQNMAEKWEEAPPLYLRLDIQSLFRGDDLNEHSIQEVDMDINDSDCDDDGTKLQDEESLKPSEPKSVDYVPDKDLSKVGEKWDSEEEEEGQTRIKELGSSKWSKDLEEDIENSENVQGNINALSGLIQAYSKSGKSVHWGDQADKSGFSIGAMKKQISLIIGPGSGYNLASNPMVEEQDSAGATESSKKTRSLKAGKATDADIPVFYSLHPHPSRPACAKDQTQASAAPLYKPLPTPCRRRERSRLRDSYREIRTQLEHPPPSESLCFGNKFIHFFCRERERERGMAGRWRDGSSSTAVLLQREATYKEYAGQLFAPVTPTGGSLGSWSLATLKDGYGSSPDRPLFRPIELEEIDDDESDELLHQPEKKRRLTADQVQFLEKSFEFENKLEPERKLRIAKFLGLKPRQIAIWFQNRRARWKTKQLEKDYEALKCSYHTLKMDHGRLLKEKEELETQVLSLTNKLLLKEKGCMEPFELNRYPNKLRNSNSDLDTGVKKVHGQTMPCKQEDISSANSTMLDSESAHCIDEGRYSMLMELTSPSNAFEHVRCDQSQIGEVDEDKACSFLSPRDTSCGSEFHVTEQDLWLWP</sequence>
<dbReference type="InterPro" id="IPR017970">
    <property type="entry name" value="Homeobox_CS"/>
</dbReference>
<dbReference type="SUPFAM" id="SSF46689">
    <property type="entry name" value="Homeodomain-like"/>
    <property type="match status" value="1"/>
</dbReference>
<evidence type="ECO:0000256" key="6">
    <source>
        <dbReference type="ARBA" id="ARBA00023242"/>
    </source>
</evidence>
<dbReference type="InterPro" id="IPR026314">
    <property type="entry name" value="YLP_motif_con_p1"/>
</dbReference>
<dbReference type="Pfam" id="PF00046">
    <property type="entry name" value="Homeodomain"/>
    <property type="match status" value="1"/>
</dbReference>
<evidence type="ECO:0000256" key="10">
    <source>
        <dbReference type="SAM" id="Coils"/>
    </source>
</evidence>
<proteinExistence type="inferred from homology"/>
<keyword evidence="3 8" id="KW-0238">DNA-binding</keyword>
<dbReference type="SMART" id="SM00389">
    <property type="entry name" value="HOX"/>
    <property type="match status" value="1"/>
</dbReference>
<comment type="subcellular location">
    <subcellularLocation>
        <location evidence="1 8 9">Nucleus</location>
    </subcellularLocation>
</comment>
<dbReference type="Gene3D" id="1.10.10.60">
    <property type="entry name" value="Homeodomain-like"/>
    <property type="match status" value="1"/>
</dbReference>
<keyword evidence="6 8" id="KW-0539">Nucleus</keyword>
<dbReference type="CDD" id="cd00086">
    <property type="entry name" value="homeodomain"/>
    <property type="match status" value="1"/>
</dbReference>
<dbReference type="FunFam" id="3.40.50.300:FF:000978">
    <property type="entry name" value="YLP motif-containing protein 1 isoform X3"/>
    <property type="match status" value="1"/>
</dbReference>
<dbReference type="GO" id="GO:0000976">
    <property type="term" value="F:transcription cis-regulatory region binding"/>
    <property type="evidence" value="ECO:0007669"/>
    <property type="project" value="UniProtKB-ARBA"/>
</dbReference>
<dbReference type="OrthoDB" id="513595at2759"/>
<evidence type="ECO:0000256" key="11">
    <source>
        <dbReference type="SAM" id="MobiDB-lite"/>
    </source>
</evidence>